<organism evidence="2 3">
    <name type="scientific">Parastrongyloides trichosuri</name>
    <name type="common">Possum-specific nematode worm</name>
    <dbReference type="NCBI Taxonomy" id="131310"/>
    <lineage>
        <taxon>Eukaryota</taxon>
        <taxon>Metazoa</taxon>
        <taxon>Ecdysozoa</taxon>
        <taxon>Nematoda</taxon>
        <taxon>Chromadorea</taxon>
        <taxon>Rhabditida</taxon>
        <taxon>Tylenchina</taxon>
        <taxon>Panagrolaimomorpha</taxon>
        <taxon>Strongyloidoidea</taxon>
        <taxon>Strongyloididae</taxon>
        <taxon>Parastrongyloides</taxon>
    </lineage>
</organism>
<sequence length="180" mass="20868">MTIYGSISNLIKQQNITLNGVEISSLGIIVCTKSSSVHIFMIIIFLLFLFTYATILIFYLKYKMYIKSHYDIMSTNTIKLNKYISKILLFQSITPLVIFGIPILIYYVTIFFEVQKILVYETSILLNIQTLTPTINALFYITMSKRNRDGLYNIVKITFKKVLCTKEKTQVQNINVCAKR</sequence>
<feature type="transmembrane region" description="Helical" evidence="1">
    <location>
        <begin position="124"/>
        <end position="143"/>
    </location>
</feature>
<dbReference type="Pfam" id="PF10326">
    <property type="entry name" value="7TM_GPCR_Str"/>
    <property type="match status" value="1"/>
</dbReference>
<accession>A0A0N4ZI61</accession>
<dbReference type="WBParaSite" id="PTRK_0000761500.1">
    <property type="protein sequence ID" value="PTRK_0000761500.1"/>
    <property type="gene ID" value="PTRK_0000761500"/>
</dbReference>
<proteinExistence type="predicted"/>
<feature type="transmembrane region" description="Helical" evidence="1">
    <location>
        <begin position="87"/>
        <end position="112"/>
    </location>
</feature>
<dbReference type="InterPro" id="IPR019428">
    <property type="entry name" value="7TM_GPCR_serpentine_rcpt_Str"/>
</dbReference>
<dbReference type="Proteomes" id="UP000038045">
    <property type="component" value="Unplaced"/>
</dbReference>
<keyword evidence="1" id="KW-0472">Membrane</keyword>
<dbReference type="SUPFAM" id="SSF81321">
    <property type="entry name" value="Family A G protein-coupled receptor-like"/>
    <property type="match status" value="1"/>
</dbReference>
<keyword evidence="2" id="KW-1185">Reference proteome</keyword>
<evidence type="ECO:0000256" key="1">
    <source>
        <dbReference type="SAM" id="Phobius"/>
    </source>
</evidence>
<reference evidence="3" key="1">
    <citation type="submission" date="2017-02" db="UniProtKB">
        <authorList>
            <consortium name="WormBaseParasite"/>
        </authorList>
    </citation>
    <scope>IDENTIFICATION</scope>
</reference>
<protein>
    <submittedName>
        <fullName evidence="3">G_PROTEIN_RECEP_F1_2 domain-containing protein</fullName>
    </submittedName>
</protein>
<dbReference type="AlphaFoldDB" id="A0A0N4ZI61"/>
<name>A0A0N4ZI61_PARTI</name>
<feature type="transmembrane region" description="Helical" evidence="1">
    <location>
        <begin position="39"/>
        <end position="60"/>
    </location>
</feature>
<keyword evidence="1" id="KW-0812">Transmembrane</keyword>
<keyword evidence="1" id="KW-1133">Transmembrane helix</keyword>
<evidence type="ECO:0000313" key="3">
    <source>
        <dbReference type="WBParaSite" id="PTRK_0000761500.1"/>
    </source>
</evidence>
<evidence type="ECO:0000313" key="2">
    <source>
        <dbReference type="Proteomes" id="UP000038045"/>
    </source>
</evidence>